<reference evidence="3" key="1">
    <citation type="submission" date="2021-02" db="EMBL/GenBank/DDBJ databases">
        <title>Sequencing the genomes of 1000 actinobacteria strains.</title>
        <authorList>
            <person name="Klenk H.-P."/>
        </authorList>
    </citation>
    <scope>NUCLEOTIDE SEQUENCE</scope>
    <source>
        <strain evidence="3">DSM 22850</strain>
    </source>
</reference>
<gene>
    <name evidence="3" type="ORF">JOF28_000962</name>
</gene>
<feature type="region of interest" description="Disordered" evidence="1">
    <location>
        <begin position="140"/>
        <end position="194"/>
    </location>
</feature>
<comment type="caution">
    <text evidence="3">The sequence shown here is derived from an EMBL/GenBank/DDBJ whole genome shotgun (WGS) entry which is preliminary data.</text>
</comment>
<organism evidence="3 4">
    <name type="scientific">Leucobacter exalbidus</name>
    <dbReference type="NCBI Taxonomy" id="662960"/>
    <lineage>
        <taxon>Bacteria</taxon>
        <taxon>Bacillati</taxon>
        <taxon>Actinomycetota</taxon>
        <taxon>Actinomycetes</taxon>
        <taxon>Micrococcales</taxon>
        <taxon>Microbacteriaceae</taxon>
        <taxon>Leucobacter</taxon>
    </lineage>
</organism>
<keyword evidence="2" id="KW-1133">Transmembrane helix</keyword>
<dbReference type="AlphaFoldDB" id="A0A940PT32"/>
<feature type="region of interest" description="Disordered" evidence="1">
    <location>
        <begin position="1"/>
        <end position="76"/>
    </location>
</feature>
<keyword evidence="2" id="KW-0812">Transmembrane</keyword>
<keyword evidence="2" id="KW-0472">Membrane</keyword>
<evidence type="ECO:0000313" key="4">
    <source>
        <dbReference type="Proteomes" id="UP000675163"/>
    </source>
</evidence>
<feature type="compositionally biased region" description="Low complexity" evidence="1">
    <location>
        <begin position="140"/>
        <end position="167"/>
    </location>
</feature>
<sequence length="288" mass="30101">MSRDPFEELFGPLADDTDNNLNDVLGASETPTAPLPTSRPAATGVAGAPDPGAVGAGIRRGQSPQPAPAAAPVSAAMTTPMPARQRLAHEQAERIHTAHAPVSKRSGGSNTKALPWVIVGFVAVVAIIVSIFVVNIARGSESTPEATPDTTETTPAQPETPSTVPEALPEEDPEPKPEEKPKNEAPEVEVGPTNMMPIGPWNATSDLSQRFGSASFYIPDGVNLELSSDLLNSFPASCADMSTAWGATKLDNGTFEVRKPAATCEAAPELYDEVWGLISAWVDSIKAS</sequence>
<dbReference type="Proteomes" id="UP000675163">
    <property type="component" value="Unassembled WGS sequence"/>
</dbReference>
<feature type="compositionally biased region" description="Basic and acidic residues" evidence="1">
    <location>
        <begin position="174"/>
        <end position="185"/>
    </location>
</feature>
<accession>A0A940PT32</accession>
<name>A0A940PT32_9MICO</name>
<evidence type="ECO:0000256" key="1">
    <source>
        <dbReference type="SAM" id="MobiDB-lite"/>
    </source>
</evidence>
<dbReference type="EMBL" id="JAFIDA010000001">
    <property type="protein sequence ID" value="MBP1325730.1"/>
    <property type="molecule type" value="Genomic_DNA"/>
</dbReference>
<dbReference type="RefSeq" id="WP_209704727.1">
    <property type="nucleotide sequence ID" value="NZ_JAFIDA010000001.1"/>
</dbReference>
<keyword evidence="4" id="KW-1185">Reference proteome</keyword>
<proteinExistence type="predicted"/>
<feature type="compositionally biased region" description="Low complexity" evidence="1">
    <location>
        <begin position="40"/>
        <end position="76"/>
    </location>
</feature>
<evidence type="ECO:0000256" key="2">
    <source>
        <dbReference type="SAM" id="Phobius"/>
    </source>
</evidence>
<evidence type="ECO:0000313" key="3">
    <source>
        <dbReference type="EMBL" id="MBP1325730.1"/>
    </source>
</evidence>
<feature type="transmembrane region" description="Helical" evidence="2">
    <location>
        <begin position="113"/>
        <end position="134"/>
    </location>
</feature>
<protein>
    <submittedName>
        <fullName evidence="3">Uncharacterized protein</fullName>
    </submittedName>
</protein>